<keyword evidence="5 10" id="KW-0067">ATP-binding</keyword>
<evidence type="ECO:0000256" key="6">
    <source>
        <dbReference type="ARBA" id="ARBA00022960"/>
    </source>
</evidence>
<keyword evidence="4 10" id="KW-0547">Nucleotide-binding</keyword>
<comment type="pathway">
    <text evidence="10 11">Cell wall biogenesis; peptidoglycan biosynthesis.</text>
</comment>
<dbReference type="GO" id="GO:0071555">
    <property type="term" value="P:cell wall organization"/>
    <property type="evidence" value="ECO:0007669"/>
    <property type="project" value="UniProtKB-KW"/>
</dbReference>
<keyword evidence="2 10" id="KW-0436">Ligase</keyword>
<name>A0A1F5UNN7_FRAXR</name>
<dbReference type="GO" id="GO:0008766">
    <property type="term" value="F:UDP-N-acetylmuramoylalanyl-D-glutamyl-2,6-diaminopimelate-D-alanyl-D-alanine ligase activity"/>
    <property type="evidence" value="ECO:0007669"/>
    <property type="project" value="RHEA"/>
</dbReference>
<dbReference type="InterPro" id="IPR013221">
    <property type="entry name" value="Mur_ligase_cen"/>
</dbReference>
<dbReference type="AlphaFoldDB" id="A0A1F5UNN7"/>
<evidence type="ECO:0000256" key="11">
    <source>
        <dbReference type="RuleBase" id="RU004136"/>
    </source>
</evidence>
<gene>
    <name evidence="10" type="primary">murF</name>
    <name evidence="15" type="ORF">A2Z21_08245</name>
</gene>
<feature type="binding site" evidence="10">
    <location>
        <begin position="111"/>
        <end position="117"/>
    </location>
    <ligand>
        <name>ATP</name>
        <dbReference type="ChEBI" id="CHEBI:30616"/>
    </ligand>
</feature>
<dbReference type="SUPFAM" id="SSF53623">
    <property type="entry name" value="MurD-like peptide ligases, catalytic domain"/>
    <property type="match status" value="1"/>
</dbReference>
<evidence type="ECO:0000256" key="4">
    <source>
        <dbReference type="ARBA" id="ARBA00022741"/>
    </source>
</evidence>
<dbReference type="InterPro" id="IPR000713">
    <property type="entry name" value="Mur_ligase_N"/>
</dbReference>
<sequence>MWTIEQIAQVVGGQVHQPDLTRKIAGYSVDSRCLNAGELFIALSGEHTDGHLFLREAFQRGASGALVRQIPPSLVGRLHNLVQVPDTGKALRQLATAYRRQWNMPVVGITGSSGKTTTKELIHALASQDYKTYRSPGNYNTEIGHPIALLNMPDETEVGIFELALQRPGEIRTLCDIAQPTIGVLTSIGDAHLGFFQNREELARAKWELIESLAPNGLAVLNFDAPYLALWAKKLRARVVGFGIESKRAMVRAEHICDDQLAGVAFEVLTSQERFRVCPQLLGRANVYNILAAVAVALELGVDRANIQKALADFKPVPHRLELLRSLRFGLIVDDSYNANSTSVKEALQILARMRVPYRKIFVFGDMLELGDFSVELHRELAGVIQELGIDQVFTLGELARETASALRRQAAWTSKRAICTSNLKELKEHLVKELHDDQNLILVKGSRGMRLDQIVQTLMA</sequence>
<comment type="subcellular location">
    <subcellularLocation>
        <location evidence="10 11">Cytoplasm</location>
    </subcellularLocation>
</comment>
<dbReference type="Proteomes" id="UP000179157">
    <property type="component" value="Unassembled WGS sequence"/>
</dbReference>
<dbReference type="Gene3D" id="3.90.190.20">
    <property type="entry name" value="Mur ligase, C-terminal domain"/>
    <property type="match status" value="1"/>
</dbReference>
<evidence type="ECO:0000313" key="16">
    <source>
        <dbReference type="Proteomes" id="UP000179157"/>
    </source>
</evidence>
<dbReference type="Pfam" id="PF08245">
    <property type="entry name" value="Mur_ligase_M"/>
    <property type="match status" value="1"/>
</dbReference>
<feature type="domain" description="Mur ligase N-terminal catalytic" evidence="12">
    <location>
        <begin position="24"/>
        <end position="99"/>
    </location>
</feature>
<evidence type="ECO:0000259" key="14">
    <source>
        <dbReference type="Pfam" id="PF08245"/>
    </source>
</evidence>
<evidence type="ECO:0000256" key="2">
    <source>
        <dbReference type="ARBA" id="ARBA00022598"/>
    </source>
</evidence>
<dbReference type="InterPro" id="IPR004101">
    <property type="entry name" value="Mur_ligase_C"/>
</dbReference>
<evidence type="ECO:0000256" key="8">
    <source>
        <dbReference type="ARBA" id="ARBA00023306"/>
    </source>
</evidence>
<dbReference type="Gene3D" id="3.40.1390.10">
    <property type="entry name" value="MurE/MurF, N-terminal domain"/>
    <property type="match status" value="1"/>
</dbReference>
<reference evidence="15 16" key="1">
    <citation type="journal article" date="2016" name="Nat. Commun.">
        <title>Thousands of microbial genomes shed light on interconnected biogeochemical processes in an aquifer system.</title>
        <authorList>
            <person name="Anantharaman K."/>
            <person name="Brown C.T."/>
            <person name="Hug L.A."/>
            <person name="Sharon I."/>
            <person name="Castelle C.J."/>
            <person name="Probst A.J."/>
            <person name="Thomas B.C."/>
            <person name="Singh A."/>
            <person name="Wilkins M.J."/>
            <person name="Karaoz U."/>
            <person name="Brodie E.L."/>
            <person name="Williams K.H."/>
            <person name="Hubbard S.S."/>
            <person name="Banfield J.F."/>
        </authorList>
    </citation>
    <scope>NUCLEOTIDE SEQUENCE [LARGE SCALE GENOMIC DNA]</scope>
    <source>
        <strain evidence="16">RBG_16_55_9</strain>
    </source>
</reference>
<keyword evidence="9 10" id="KW-0961">Cell wall biogenesis/degradation</keyword>
<dbReference type="EC" id="6.3.2.10" evidence="10 11"/>
<keyword evidence="1 10" id="KW-0963">Cytoplasm</keyword>
<keyword evidence="3 10" id="KW-0132">Cell division</keyword>
<dbReference type="InterPro" id="IPR005863">
    <property type="entry name" value="UDP-N-AcMur_synth"/>
</dbReference>
<evidence type="ECO:0000256" key="10">
    <source>
        <dbReference type="HAMAP-Rule" id="MF_02019"/>
    </source>
</evidence>
<accession>A0A1F5UNN7</accession>
<evidence type="ECO:0000256" key="9">
    <source>
        <dbReference type="ARBA" id="ARBA00023316"/>
    </source>
</evidence>
<dbReference type="Pfam" id="PF01225">
    <property type="entry name" value="Mur_ligase"/>
    <property type="match status" value="1"/>
</dbReference>
<keyword evidence="7 10" id="KW-0573">Peptidoglycan synthesis</keyword>
<dbReference type="InterPro" id="IPR036565">
    <property type="entry name" value="Mur-like_cat_sf"/>
</dbReference>
<dbReference type="InterPro" id="IPR036615">
    <property type="entry name" value="Mur_ligase_C_dom_sf"/>
</dbReference>
<evidence type="ECO:0000259" key="12">
    <source>
        <dbReference type="Pfam" id="PF01225"/>
    </source>
</evidence>
<protein>
    <recommendedName>
        <fullName evidence="10 11">UDP-N-acetylmuramoyl-tripeptide--D-alanyl-D-alanine ligase</fullName>
        <ecNumber evidence="10 11">6.3.2.10</ecNumber>
    </recommendedName>
    <alternativeName>
        <fullName evidence="10">D-alanyl-D-alanine-adding enzyme</fullName>
    </alternativeName>
</protein>
<dbReference type="GO" id="GO:0008360">
    <property type="term" value="P:regulation of cell shape"/>
    <property type="evidence" value="ECO:0007669"/>
    <property type="project" value="UniProtKB-KW"/>
</dbReference>
<dbReference type="Pfam" id="PF02875">
    <property type="entry name" value="Mur_ligase_C"/>
    <property type="match status" value="1"/>
</dbReference>
<dbReference type="GO" id="GO:0005524">
    <property type="term" value="F:ATP binding"/>
    <property type="evidence" value="ECO:0007669"/>
    <property type="project" value="UniProtKB-UniRule"/>
</dbReference>
<dbReference type="GO" id="GO:0047480">
    <property type="term" value="F:UDP-N-acetylmuramoyl-tripeptide-D-alanyl-D-alanine ligase activity"/>
    <property type="evidence" value="ECO:0007669"/>
    <property type="project" value="UniProtKB-UniRule"/>
</dbReference>
<comment type="caution">
    <text evidence="15">The sequence shown here is derived from an EMBL/GenBank/DDBJ whole genome shotgun (WGS) entry which is preliminary data.</text>
</comment>
<keyword evidence="6 10" id="KW-0133">Cell shape</keyword>
<dbReference type="EMBL" id="MFGX01000130">
    <property type="protein sequence ID" value="OGF52756.1"/>
    <property type="molecule type" value="Genomic_DNA"/>
</dbReference>
<dbReference type="STRING" id="1817864.A2Z21_08245"/>
<dbReference type="Gene3D" id="3.40.1190.10">
    <property type="entry name" value="Mur-like, catalytic domain"/>
    <property type="match status" value="1"/>
</dbReference>
<dbReference type="InterPro" id="IPR035911">
    <property type="entry name" value="MurE/MurF_N"/>
</dbReference>
<dbReference type="GO" id="GO:0005737">
    <property type="term" value="C:cytoplasm"/>
    <property type="evidence" value="ECO:0007669"/>
    <property type="project" value="UniProtKB-SubCell"/>
</dbReference>
<keyword evidence="8 10" id="KW-0131">Cell cycle</keyword>
<evidence type="ECO:0000256" key="1">
    <source>
        <dbReference type="ARBA" id="ARBA00022490"/>
    </source>
</evidence>
<feature type="domain" description="Mur ligase C-terminal" evidence="13">
    <location>
        <begin position="319"/>
        <end position="448"/>
    </location>
</feature>
<comment type="catalytic activity">
    <reaction evidence="10 11">
        <text>D-alanyl-D-alanine + UDP-N-acetyl-alpha-D-muramoyl-L-alanyl-gamma-D-glutamyl-meso-2,6-diaminopimelate + ATP = UDP-N-acetyl-alpha-D-muramoyl-L-alanyl-gamma-D-glutamyl-meso-2,6-diaminopimeloyl-D-alanyl-D-alanine + ADP + phosphate + H(+)</text>
        <dbReference type="Rhea" id="RHEA:28374"/>
        <dbReference type="ChEBI" id="CHEBI:15378"/>
        <dbReference type="ChEBI" id="CHEBI:30616"/>
        <dbReference type="ChEBI" id="CHEBI:43474"/>
        <dbReference type="ChEBI" id="CHEBI:57822"/>
        <dbReference type="ChEBI" id="CHEBI:61386"/>
        <dbReference type="ChEBI" id="CHEBI:83905"/>
        <dbReference type="ChEBI" id="CHEBI:456216"/>
        <dbReference type="EC" id="6.3.2.10"/>
    </reaction>
</comment>
<dbReference type="UniPathway" id="UPA00219"/>
<organism evidence="15 16">
    <name type="scientific">Fraserbacteria sp. (strain RBG_16_55_9)</name>
    <dbReference type="NCBI Taxonomy" id="1817864"/>
    <lineage>
        <taxon>Bacteria</taxon>
        <taxon>Candidatus Fraseribacteriota</taxon>
    </lineage>
</organism>
<feature type="domain" description="Mur ligase central" evidence="14">
    <location>
        <begin position="109"/>
        <end position="297"/>
    </location>
</feature>
<dbReference type="NCBIfam" id="TIGR01143">
    <property type="entry name" value="murF"/>
    <property type="match status" value="1"/>
</dbReference>
<evidence type="ECO:0000256" key="5">
    <source>
        <dbReference type="ARBA" id="ARBA00022840"/>
    </source>
</evidence>
<proteinExistence type="inferred from homology"/>
<evidence type="ECO:0000256" key="3">
    <source>
        <dbReference type="ARBA" id="ARBA00022618"/>
    </source>
</evidence>
<dbReference type="GO" id="GO:0009252">
    <property type="term" value="P:peptidoglycan biosynthetic process"/>
    <property type="evidence" value="ECO:0007669"/>
    <property type="project" value="UniProtKB-UniRule"/>
</dbReference>
<evidence type="ECO:0000256" key="7">
    <source>
        <dbReference type="ARBA" id="ARBA00022984"/>
    </source>
</evidence>
<dbReference type="PANTHER" id="PTHR43024">
    <property type="entry name" value="UDP-N-ACETYLMURAMOYL-TRIPEPTIDE--D-ALANYL-D-ALANINE LIGASE"/>
    <property type="match status" value="1"/>
</dbReference>
<evidence type="ECO:0000313" key="15">
    <source>
        <dbReference type="EMBL" id="OGF52756.1"/>
    </source>
</evidence>
<dbReference type="PANTHER" id="PTHR43024:SF1">
    <property type="entry name" value="UDP-N-ACETYLMURAMOYL-TRIPEPTIDE--D-ALANYL-D-ALANINE LIGASE"/>
    <property type="match status" value="1"/>
</dbReference>
<dbReference type="SUPFAM" id="SSF53244">
    <property type="entry name" value="MurD-like peptide ligases, peptide-binding domain"/>
    <property type="match status" value="1"/>
</dbReference>
<dbReference type="GO" id="GO:0051301">
    <property type="term" value="P:cell division"/>
    <property type="evidence" value="ECO:0007669"/>
    <property type="project" value="UniProtKB-KW"/>
</dbReference>
<comment type="function">
    <text evidence="10 11">Involved in cell wall formation. Catalyzes the final step in the synthesis of UDP-N-acetylmuramoyl-pentapeptide, the precursor of murein.</text>
</comment>
<evidence type="ECO:0000259" key="13">
    <source>
        <dbReference type="Pfam" id="PF02875"/>
    </source>
</evidence>
<dbReference type="HAMAP" id="MF_02019">
    <property type="entry name" value="MurF"/>
    <property type="match status" value="1"/>
</dbReference>
<comment type="similarity">
    <text evidence="10">Belongs to the MurCDEF family. MurF subfamily.</text>
</comment>
<dbReference type="SUPFAM" id="SSF63418">
    <property type="entry name" value="MurE/MurF N-terminal domain"/>
    <property type="match status" value="1"/>
</dbReference>
<dbReference type="InterPro" id="IPR051046">
    <property type="entry name" value="MurCDEF_CellWall_CoF430Synth"/>
</dbReference>